<dbReference type="InterPro" id="IPR036097">
    <property type="entry name" value="HisK_dim/P_sf"/>
</dbReference>
<dbReference type="EC" id="2.7.13.3" evidence="2"/>
<keyword evidence="4" id="KW-0175">Coiled coil</keyword>
<evidence type="ECO:0000256" key="4">
    <source>
        <dbReference type="SAM" id="Coils"/>
    </source>
</evidence>
<organism evidence="6 7">
    <name type="scientific">Jejudonia soesokkakensis</name>
    <dbReference type="NCBI Taxonomy" id="1323432"/>
    <lineage>
        <taxon>Bacteria</taxon>
        <taxon>Pseudomonadati</taxon>
        <taxon>Bacteroidota</taxon>
        <taxon>Flavobacteriia</taxon>
        <taxon>Flavobacteriales</taxon>
        <taxon>Flavobacteriaceae</taxon>
        <taxon>Jejudonia</taxon>
    </lineage>
</organism>
<dbReference type="RefSeq" id="WP_380217653.1">
    <property type="nucleotide sequence ID" value="NZ_JBHTBN010000004.1"/>
</dbReference>
<dbReference type="SUPFAM" id="SSF54427">
    <property type="entry name" value="NTF2-like"/>
    <property type="match status" value="1"/>
</dbReference>
<dbReference type="PANTHER" id="PTHR43065:SF42">
    <property type="entry name" value="TWO-COMPONENT SENSOR PPRA"/>
    <property type="match status" value="1"/>
</dbReference>
<dbReference type="SUPFAM" id="SSF47384">
    <property type="entry name" value="Homodimeric domain of signal transducing histidine kinase"/>
    <property type="match status" value="1"/>
</dbReference>
<gene>
    <name evidence="6" type="ORF">ACFQO1_08850</name>
</gene>
<comment type="caution">
    <text evidence="6">The sequence shown here is derived from an EMBL/GenBank/DDBJ whole genome shotgun (WGS) entry which is preliminary data.</text>
</comment>
<keyword evidence="6" id="KW-0547">Nucleotide-binding</keyword>
<protein>
    <recommendedName>
        <fullName evidence="2">histidine kinase</fullName>
        <ecNumber evidence="2">2.7.13.3</ecNumber>
    </recommendedName>
</protein>
<dbReference type="Gene3D" id="3.10.450.50">
    <property type="match status" value="1"/>
</dbReference>
<keyword evidence="6" id="KW-0067">ATP-binding</keyword>
<reference evidence="7" key="1">
    <citation type="journal article" date="2019" name="Int. J. Syst. Evol. Microbiol.">
        <title>The Global Catalogue of Microorganisms (GCM) 10K type strain sequencing project: providing services to taxonomists for standard genome sequencing and annotation.</title>
        <authorList>
            <consortium name="The Broad Institute Genomics Platform"/>
            <consortium name="The Broad Institute Genome Sequencing Center for Infectious Disease"/>
            <person name="Wu L."/>
            <person name="Ma J."/>
        </authorList>
    </citation>
    <scope>NUCLEOTIDE SEQUENCE [LARGE SCALE GENOMIC DNA]</scope>
    <source>
        <strain evidence="7">CGMCC 1.16306</strain>
    </source>
</reference>
<dbReference type="Gene3D" id="1.10.287.130">
    <property type="match status" value="1"/>
</dbReference>
<dbReference type="Pfam" id="PF13474">
    <property type="entry name" value="SnoaL_3"/>
    <property type="match status" value="1"/>
</dbReference>
<evidence type="ECO:0000259" key="5">
    <source>
        <dbReference type="PROSITE" id="PS50109"/>
    </source>
</evidence>
<comment type="catalytic activity">
    <reaction evidence="1">
        <text>ATP + protein L-histidine = ADP + protein N-phospho-L-histidine.</text>
        <dbReference type="EC" id="2.7.13.3"/>
    </reaction>
</comment>
<evidence type="ECO:0000313" key="6">
    <source>
        <dbReference type="EMBL" id="MFC7357794.1"/>
    </source>
</evidence>
<feature type="domain" description="Histidine kinase" evidence="5">
    <location>
        <begin position="2104"/>
        <end position="2344"/>
    </location>
</feature>
<proteinExistence type="predicted"/>
<evidence type="ECO:0000256" key="1">
    <source>
        <dbReference type="ARBA" id="ARBA00000085"/>
    </source>
</evidence>
<dbReference type="CDD" id="cd00082">
    <property type="entry name" value="HisKA"/>
    <property type="match status" value="1"/>
</dbReference>
<dbReference type="SUPFAM" id="SSF55874">
    <property type="entry name" value="ATPase domain of HSP90 chaperone/DNA topoisomerase II/histidine kinase"/>
    <property type="match status" value="1"/>
</dbReference>
<sequence>MNLTKKTETEVLKVYNTWLHSYLNGDVATYNKYLDKDYHFIGSTANEEFLNKKDTTTFFENTADQLAGKCDLRNETKIVEKFKELVFVTHLFDAWFLNGKEYNFYGRFRFSNALKKNKEGWRFIYQHYSTPDAKAEEGESIGFEKISAENLQLREAISRRTKELEEKNRELEVEGALERIRAQAVAMKESTDLLDIVVTMRNEFTKLGHEAHYFWHMMWQSKTYEKAMTSGDGTKIGFVMQLPRHIHGDIPQLAKWEKSKKPTVVFAMDVEEAIDYVNKMVSLGDFKNIDPQAPTENDIRHIGGLTFIMARTTHGEIGYSLPGVVKSPPKEDIDILVKFAGAFDLAHRRFLDLQKAEKQARETQIELSLERIRSRVTAMQESSDLFDVVVSMRNEFLSLGHQADYFWHMKWTKDTYEMSMTASDGNRLGMIITVPKFVHEQIEELHTWEESNSPYFVLALNGKDAWDYIEKMNTYGKYKLVDPHAPTEEDILHIGGLTFIIARTTHGEIGFSIAGKVDNPPKASIEILVRFASVFDLAYKRFEDLKKAEAQTRETQIELALEKVRSRTMAMQHSDELSEAAELLYHEFYKLGISPFSCGYLINDDTENQWNVWMTDANEESFKNFWTLPFDADHHIKERYESWQKMKPFHSTELKGDTNIEHHKIIAQYAPWKKSSLENLPDCLVLSSANFKYGHLLIVTGEVLSGEMQSILIRFAKVFEQTYIRFLDLEKAEIQTRETQVQLALEKVRSRTMAMQHSDELIETSELLFEQIKDLGIEVWSCGYSLWYDDDTYFIGYNPMPDGKMGPKFKIPLTEDIFFKTIRKAKRKGDEFLIFESKGKSLANTYKYMDTLPVVGEGMRAIVNMGYELPKFQVTHCGFFSHGHLMFITHQHYPEAHSIFKRFTKEFEQTYTRFLDLQKAEAQAREAQIEIAVERVRAEAMAMHATTDFEKVTQELLKQVQNLELDGFTGASILSIDENDVFTWWDFSSPGNISDPKSQLIKYDAHKYQLLGKEVLNKWKEGKNYMVFQYDLERLHIAVKEWEEINPAIAKEFKKAITEGNFTHQWNPCGRLANGLLAFDMIHPPNEDVKNITIKMTHAFEQAYIRFQDLKKAEAQVREAQIEAALEKVRSRSLAMHNANELTEVVVVIVEKLKELDVILDANGVTLCTYFPDSKNVLHWIASPDFKHVGKYLLPYFDHVIFDDAWKSKEQGDAYFSKAYSVEDKNSFFKHAFKHSDYKHFPQEIKKFILNNDKHTLSFAWQKNSAILIPSNTGVLPTEEEKEILMRFSNVFEQAYIRFMDLKKAEAQAREAQIEAALEKVRSRTMAMQHSNELPEAANVLFTEIQKLGIPAWSCGYNILSEDKTSSTCIMSSEGEIQSPFVLPLTEHKSLKPWHEAIINNEEFFVYEQGGDDLKEHYQYMQSLPELQETFKQLRNADIALPSFQVNHLAKFTNGFLLFITYERIPEAHDIFQRFARVFEQTYTRFLDLQKAETQVRKAQIEAALERTRTQSMLMQRSEELDATSKVFHEQLKLLGIDTEFSYVWLPDETQDEHQFWVAWNTEEKGSTLIQSKAIVYPLDKLEPYTAKCFKDWESGVPVHIHHIKPKEVTLFFSAWEELLKDAKKLTPKYFSDGLYYAEAFMKYGCFGINIKRAITEEESQILQRFSIEFERTYTRFLDLQKAEAQTREAQINLAVERVRAKALAMHKSEEIMEVVAKLKEEVMSLDIPDVIAATIFLNEGEDKVRMWDLSTLEKSNDVYQIPFDITFKLKKKDPHLYVKRVWENPEDYFLEVQNTKDFKRIIAWLRENDKQDVAIEVEEFIKSVKLERLHHAVKKLNNGKLVIDLLHPPSDEMETILTKMGAAFDLAYKRFEDLQRAEAQTKEARVEIALEKVRTVALGLETSEDMLQVAQVLYEQLLELGFSNIRNTIIDINNDEDETFLDYDYSHEMGGTVTLMTYSDDPVLEKQVKIIASSTEKFSETILEGKTLQNLIDMRKKNGEADDPRLFNADAVSYNLYAFGNGAIGISNFGRLKEREKELLNRFRNVFTFAYQRFSDLQAKEKQSQKLKTEKLRLEETLSHLQATQKQLIQSEKMASLGELTAGIAHEIQNPLNFVNNFSEVSNELIDEIDDEIANGDMEEVKAILSDIKQNLEKINHHGKRADAIVKGMLQHSRKSTAEKVPTNINKLADEYLRLAYHGLRAKDKSFNATLETEFDESIGMVKVIPQDMGRVILNLITNAFYATNEQKNVTEDNNFKPTVSVSTKKQNDRVTISVKDNGNGIPKAVVDKIFQPFFTTKPTGEGTGLGLSMSYDIVTKGHGGELNVTTKKGEGTTFIISIPNIP</sequence>
<evidence type="ECO:0000256" key="2">
    <source>
        <dbReference type="ARBA" id="ARBA00012438"/>
    </source>
</evidence>
<dbReference type="Gene3D" id="3.30.565.10">
    <property type="entry name" value="Histidine kinase-like ATPase, C-terminal domain"/>
    <property type="match status" value="1"/>
</dbReference>
<dbReference type="InterPro" id="IPR005467">
    <property type="entry name" value="His_kinase_dom"/>
</dbReference>
<dbReference type="InterPro" id="IPR032710">
    <property type="entry name" value="NTF2-like_dom_sf"/>
</dbReference>
<dbReference type="PRINTS" id="PR00344">
    <property type="entry name" value="BCTRLSENSOR"/>
</dbReference>
<evidence type="ECO:0000313" key="7">
    <source>
        <dbReference type="Proteomes" id="UP001596415"/>
    </source>
</evidence>
<dbReference type="Pfam" id="PF02518">
    <property type="entry name" value="HATPase_c"/>
    <property type="match status" value="1"/>
</dbReference>
<evidence type="ECO:0000256" key="3">
    <source>
        <dbReference type="ARBA" id="ARBA00022553"/>
    </source>
</evidence>
<keyword evidence="3" id="KW-0597">Phosphoprotein</keyword>
<dbReference type="GO" id="GO:0005524">
    <property type="term" value="F:ATP binding"/>
    <property type="evidence" value="ECO:0007669"/>
    <property type="project" value="UniProtKB-KW"/>
</dbReference>
<dbReference type="SMART" id="SM00387">
    <property type="entry name" value="HATPase_c"/>
    <property type="match status" value="1"/>
</dbReference>
<feature type="coiled-coil region" evidence="4">
    <location>
        <begin position="2058"/>
        <end position="2085"/>
    </location>
</feature>
<name>A0ABW2MSA8_9FLAO</name>
<accession>A0ABW2MSA8</accession>
<dbReference type="EMBL" id="JBHTBN010000004">
    <property type="protein sequence ID" value="MFC7357794.1"/>
    <property type="molecule type" value="Genomic_DNA"/>
</dbReference>
<dbReference type="PROSITE" id="PS50109">
    <property type="entry name" value="HIS_KIN"/>
    <property type="match status" value="1"/>
</dbReference>
<dbReference type="Proteomes" id="UP001596415">
    <property type="component" value="Unassembled WGS sequence"/>
</dbReference>
<dbReference type="InterPro" id="IPR003661">
    <property type="entry name" value="HisK_dim/P_dom"/>
</dbReference>
<keyword evidence="7" id="KW-1185">Reference proteome</keyword>
<dbReference type="InterPro" id="IPR004358">
    <property type="entry name" value="Sig_transdc_His_kin-like_C"/>
</dbReference>
<dbReference type="SMART" id="SM00388">
    <property type="entry name" value="HisKA"/>
    <property type="match status" value="1"/>
</dbReference>
<dbReference type="InterPro" id="IPR037401">
    <property type="entry name" value="SnoaL-like"/>
</dbReference>
<dbReference type="InterPro" id="IPR036890">
    <property type="entry name" value="HATPase_C_sf"/>
</dbReference>
<dbReference type="PANTHER" id="PTHR43065">
    <property type="entry name" value="SENSOR HISTIDINE KINASE"/>
    <property type="match status" value="1"/>
</dbReference>
<dbReference type="InterPro" id="IPR003594">
    <property type="entry name" value="HATPase_dom"/>
</dbReference>